<evidence type="ECO:0000256" key="2">
    <source>
        <dbReference type="ARBA" id="ARBA00022723"/>
    </source>
</evidence>
<evidence type="ECO:0000259" key="5">
    <source>
        <dbReference type="SMART" id="SM00478"/>
    </source>
</evidence>
<protein>
    <submittedName>
        <fullName evidence="6">Endonuclease III domain-containing protein</fullName>
    </submittedName>
</protein>
<evidence type="ECO:0000256" key="4">
    <source>
        <dbReference type="ARBA" id="ARBA00023014"/>
    </source>
</evidence>
<dbReference type="SUPFAM" id="SSF48150">
    <property type="entry name" value="DNA-glycosylase"/>
    <property type="match status" value="1"/>
</dbReference>
<dbReference type="PANTHER" id="PTHR10359">
    <property type="entry name" value="A/G-SPECIFIC ADENINE GLYCOSYLASE/ENDONUCLEASE III"/>
    <property type="match status" value="1"/>
</dbReference>
<dbReference type="GO" id="GO:0051539">
    <property type="term" value="F:4 iron, 4 sulfur cluster binding"/>
    <property type="evidence" value="ECO:0007669"/>
    <property type="project" value="UniProtKB-KW"/>
</dbReference>
<dbReference type="PANTHER" id="PTHR10359:SF19">
    <property type="entry name" value="DNA REPAIR GLYCOSYLASE MJ1434-RELATED"/>
    <property type="match status" value="1"/>
</dbReference>
<dbReference type="Gene3D" id="1.10.1670.10">
    <property type="entry name" value="Helix-hairpin-Helix base-excision DNA repair enzymes (C-terminal)"/>
    <property type="match status" value="1"/>
</dbReference>
<organism evidence="6 7">
    <name type="scientific">Methanospirillum purgamenti</name>
    <dbReference type="NCBI Taxonomy" id="2834276"/>
    <lineage>
        <taxon>Archaea</taxon>
        <taxon>Methanobacteriati</taxon>
        <taxon>Methanobacteriota</taxon>
        <taxon>Stenosarchaea group</taxon>
        <taxon>Methanomicrobia</taxon>
        <taxon>Methanomicrobiales</taxon>
        <taxon>Methanospirillaceae</taxon>
        <taxon>Methanospirillum</taxon>
    </lineage>
</organism>
<keyword evidence="2" id="KW-0479">Metal-binding</keyword>
<dbReference type="InterPro" id="IPR003265">
    <property type="entry name" value="HhH-GPD_domain"/>
</dbReference>
<keyword evidence="1" id="KW-0004">4Fe-4S</keyword>
<feature type="domain" description="HhH-GPD" evidence="5">
    <location>
        <begin position="40"/>
        <end position="199"/>
    </location>
</feature>
<dbReference type="KEGG" id="mrtj:KHC33_07400"/>
<dbReference type="GO" id="GO:0006284">
    <property type="term" value="P:base-excision repair"/>
    <property type="evidence" value="ECO:0007669"/>
    <property type="project" value="InterPro"/>
</dbReference>
<dbReference type="Gene3D" id="1.10.340.30">
    <property type="entry name" value="Hypothetical protein, domain 2"/>
    <property type="match status" value="1"/>
</dbReference>
<dbReference type="RefSeq" id="WP_214421069.1">
    <property type="nucleotide sequence ID" value="NZ_CP075546.1"/>
</dbReference>
<dbReference type="PIRSF" id="PIRSF001435">
    <property type="entry name" value="Nth"/>
    <property type="match status" value="1"/>
</dbReference>
<dbReference type="InterPro" id="IPR011257">
    <property type="entry name" value="DNA_glycosylase"/>
</dbReference>
<keyword evidence="6" id="KW-0255">Endonuclease</keyword>
<evidence type="ECO:0000313" key="7">
    <source>
        <dbReference type="Proteomes" id="UP000680656"/>
    </source>
</evidence>
<dbReference type="GO" id="GO:0046872">
    <property type="term" value="F:metal ion binding"/>
    <property type="evidence" value="ECO:0007669"/>
    <property type="project" value="UniProtKB-KW"/>
</dbReference>
<proteinExistence type="predicted"/>
<keyword evidence="3" id="KW-0408">Iron</keyword>
<keyword evidence="4" id="KW-0411">Iron-sulfur</keyword>
<dbReference type="EMBL" id="CP075546">
    <property type="protein sequence ID" value="QVV90298.1"/>
    <property type="molecule type" value="Genomic_DNA"/>
</dbReference>
<sequence length="236" mass="26609">MRNWTGTDLISFYQVLHDSYGHQHWWPSDSAFETIIGAILAQNVSWNGAFQAVCALSEAHLLDPHSLYNAGPSLIAPLIRSSRYYNQKANKIMNFLEWFLSSCKGEIAKMMAIPTERARDELLTISGFGPETVDSILLYALEKPIFVVDAYTRRIGSRQGWFKQTATYAQMQEYFMDRLSPDVALYNDFHAQIVNLGNKVCKKNPLCDTCPVRIGSGLPGCIHGKNQQTIQSPEII</sequence>
<dbReference type="Pfam" id="PF00730">
    <property type="entry name" value="HhH-GPD"/>
    <property type="match status" value="1"/>
</dbReference>
<keyword evidence="6" id="KW-0378">Hydrolase</keyword>
<reference evidence="6 7" key="1">
    <citation type="submission" date="2021-05" db="EMBL/GenBank/DDBJ databases">
        <title>A novel Methanospirillum isolate from a pyrite-forming mixed culture.</title>
        <authorList>
            <person name="Bunk B."/>
            <person name="Sproer C."/>
            <person name="Spring S."/>
            <person name="Pester M."/>
        </authorList>
    </citation>
    <scope>NUCLEOTIDE SEQUENCE [LARGE SCALE GENOMIC DNA]</scope>
    <source>
        <strain evidence="6 7">J.3.6.1-F.2.7.3</strain>
    </source>
</reference>
<dbReference type="AlphaFoldDB" id="A0A8E7EIB5"/>
<evidence type="ECO:0000256" key="3">
    <source>
        <dbReference type="ARBA" id="ARBA00023004"/>
    </source>
</evidence>
<dbReference type="SMART" id="SM00478">
    <property type="entry name" value="ENDO3c"/>
    <property type="match status" value="1"/>
</dbReference>
<dbReference type="Proteomes" id="UP000680656">
    <property type="component" value="Chromosome"/>
</dbReference>
<dbReference type="CDD" id="cd00056">
    <property type="entry name" value="ENDO3c"/>
    <property type="match status" value="1"/>
</dbReference>
<accession>A0A8E7EIB5</accession>
<evidence type="ECO:0000313" key="6">
    <source>
        <dbReference type="EMBL" id="QVV90298.1"/>
    </source>
</evidence>
<keyword evidence="6" id="KW-0540">Nuclease</keyword>
<keyword evidence="7" id="KW-1185">Reference proteome</keyword>
<dbReference type="InterPro" id="IPR023170">
    <property type="entry name" value="HhH_base_excis_C"/>
</dbReference>
<dbReference type="GeneID" id="65096998"/>
<dbReference type="GO" id="GO:0004519">
    <property type="term" value="F:endonuclease activity"/>
    <property type="evidence" value="ECO:0007669"/>
    <property type="project" value="UniProtKB-KW"/>
</dbReference>
<name>A0A8E7EIB5_9EURY</name>
<evidence type="ECO:0000256" key="1">
    <source>
        <dbReference type="ARBA" id="ARBA00022485"/>
    </source>
</evidence>
<gene>
    <name evidence="6" type="ORF">KHC33_07400</name>
</gene>